<dbReference type="EMBL" id="KZ288227">
    <property type="protein sequence ID" value="PBC31756.1"/>
    <property type="molecule type" value="Genomic_DNA"/>
</dbReference>
<protein>
    <submittedName>
        <fullName evidence="1">Uncharacterized protein</fullName>
    </submittedName>
</protein>
<dbReference type="AlphaFoldDB" id="A0A2A3EKP7"/>
<evidence type="ECO:0000313" key="1">
    <source>
        <dbReference type="EMBL" id="PBC31756.1"/>
    </source>
</evidence>
<keyword evidence="2" id="KW-1185">Reference proteome</keyword>
<gene>
    <name evidence="1" type="ORF">APICC_05674</name>
</gene>
<proteinExistence type="predicted"/>
<sequence length="66" mass="8112">MARISEVLVWRRILKNLQKFQEERITKPEPQELQNYKIRTTRILELLSEKLSQQQKLRTLVTVERY</sequence>
<dbReference type="Proteomes" id="UP000242457">
    <property type="component" value="Unassembled WGS sequence"/>
</dbReference>
<accession>A0A2A3EKP7</accession>
<evidence type="ECO:0000313" key="2">
    <source>
        <dbReference type="Proteomes" id="UP000242457"/>
    </source>
</evidence>
<organism evidence="1 2">
    <name type="scientific">Apis cerana cerana</name>
    <name type="common">Oriental honeybee</name>
    <dbReference type="NCBI Taxonomy" id="94128"/>
    <lineage>
        <taxon>Eukaryota</taxon>
        <taxon>Metazoa</taxon>
        <taxon>Ecdysozoa</taxon>
        <taxon>Arthropoda</taxon>
        <taxon>Hexapoda</taxon>
        <taxon>Insecta</taxon>
        <taxon>Pterygota</taxon>
        <taxon>Neoptera</taxon>
        <taxon>Endopterygota</taxon>
        <taxon>Hymenoptera</taxon>
        <taxon>Apocrita</taxon>
        <taxon>Aculeata</taxon>
        <taxon>Apoidea</taxon>
        <taxon>Anthophila</taxon>
        <taxon>Apidae</taxon>
        <taxon>Apis</taxon>
    </lineage>
</organism>
<reference evidence="1 2" key="1">
    <citation type="submission" date="2014-07" db="EMBL/GenBank/DDBJ databases">
        <title>Genomic and transcriptomic analysis on Apis cerana provide comprehensive insights into honey bee biology.</title>
        <authorList>
            <person name="Diao Q."/>
            <person name="Sun L."/>
            <person name="Zheng H."/>
            <person name="Zheng H."/>
            <person name="Xu S."/>
            <person name="Wang S."/>
            <person name="Zeng Z."/>
            <person name="Hu F."/>
            <person name="Su S."/>
            <person name="Wu J."/>
        </authorList>
    </citation>
    <scope>NUCLEOTIDE SEQUENCE [LARGE SCALE GENOMIC DNA]</scope>
    <source>
        <tissue evidence="1">Pupae without intestine</tissue>
    </source>
</reference>
<name>A0A2A3EKP7_APICC</name>